<feature type="chain" id="PRO_5012698080" description="Endonuclease" evidence="1">
    <location>
        <begin position="33"/>
        <end position="287"/>
    </location>
</feature>
<dbReference type="SMART" id="SM00477">
    <property type="entry name" value="NUC"/>
    <property type="match status" value="1"/>
</dbReference>
<evidence type="ECO:0000313" key="4">
    <source>
        <dbReference type="EMBL" id="PCI77944.1"/>
    </source>
</evidence>
<protein>
    <recommendedName>
        <fullName evidence="6">Endonuclease</fullName>
    </recommendedName>
</protein>
<feature type="domain" description="ENPP1-3/EXOG-like endonuclease/phosphodiesterase" evidence="2">
    <location>
        <begin position="61"/>
        <end position="275"/>
    </location>
</feature>
<dbReference type="SUPFAM" id="SSF54060">
    <property type="entry name" value="His-Me finger endonucleases"/>
    <property type="match status" value="1"/>
</dbReference>
<dbReference type="GO" id="GO:0046872">
    <property type="term" value="F:metal ion binding"/>
    <property type="evidence" value="ECO:0007669"/>
    <property type="project" value="InterPro"/>
</dbReference>
<comment type="caution">
    <text evidence="4">The sequence shown here is derived from an EMBL/GenBank/DDBJ whole genome shotgun (WGS) entry which is preliminary data.</text>
</comment>
<evidence type="ECO:0000259" key="2">
    <source>
        <dbReference type="SMART" id="SM00477"/>
    </source>
</evidence>
<dbReference type="Proteomes" id="UP000218767">
    <property type="component" value="Unassembled WGS sequence"/>
</dbReference>
<sequence length="287" mass="31263">MLIRSTRWNILPKTLTLLAAAVAMLLPFTLHAQKIAITHCQGTCPGYSSGLAATRANVVVHNLYAAGLNGDTGMADWVAYRLTKEAIGVASLLPRFWQPDELVRLSGLEELAEAEALGFSLSEISSGNNPYGGFNEQLADVEERARLAPMTSFAQTPYWRELNNLSNMVSMPTPLRRGPWLQLEQTLNQIVSEENSLGVISGPLYLIDQPLSIAINNANLNPAAYFKVVVAESGIAAFVFTQDISQAARFCEHQADLEQIELMSSLDLFPESNPVPSARLLSELGCS</sequence>
<evidence type="ECO:0000259" key="3">
    <source>
        <dbReference type="SMART" id="SM00892"/>
    </source>
</evidence>
<dbReference type="Gene3D" id="3.40.570.10">
    <property type="entry name" value="Extracellular Endonuclease, subunit A"/>
    <property type="match status" value="1"/>
</dbReference>
<dbReference type="AlphaFoldDB" id="A0A2A4X619"/>
<dbReference type="Pfam" id="PF01223">
    <property type="entry name" value="Endonuclease_NS"/>
    <property type="match status" value="1"/>
</dbReference>
<dbReference type="InterPro" id="IPR001604">
    <property type="entry name" value="Endo_G_ENPP1-like_dom"/>
</dbReference>
<name>A0A2A4X619_9GAMM</name>
<dbReference type="InterPro" id="IPR020821">
    <property type="entry name" value="ENPP1-3/EXOG-like_nuc-like"/>
</dbReference>
<accession>A0A2A4X619</accession>
<dbReference type="EMBL" id="NVUL01000039">
    <property type="protein sequence ID" value="PCI77944.1"/>
    <property type="molecule type" value="Genomic_DNA"/>
</dbReference>
<organism evidence="4 5">
    <name type="scientific">SAR86 cluster bacterium</name>
    <dbReference type="NCBI Taxonomy" id="2030880"/>
    <lineage>
        <taxon>Bacteria</taxon>
        <taxon>Pseudomonadati</taxon>
        <taxon>Pseudomonadota</taxon>
        <taxon>Gammaproteobacteria</taxon>
        <taxon>SAR86 cluster</taxon>
    </lineage>
</organism>
<proteinExistence type="predicted"/>
<feature type="domain" description="DNA/RNA non-specific endonuclease/pyrophosphatase/phosphodiesterase" evidence="3">
    <location>
        <begin position="60"/>
        <end position="275"/>
    </location>
</feature>
<evidence type="ECO:0000313" key="5">
    <source>
        <dbReference type="Proteomes" id="UP000218767"/>
    </source>
</evidence>
<feature type="signal peptide" evidence="1">
    <location>
        <begin position="1"/>
        <end position="32"/>
    </location>
</feature>
<reference evidence="5" key="1">
    <citation type="submission" date="2017-08" db="EMBL/GenBank/DDBJ databases">
        <title>A dynamic microbial community with high functional redundancy inhabits the cold, oxic subseafloor aquifer.</title>
        <authorList>
            <person name="Tully B.J."/>
            <person name="Wheat C.G."/>
            <person name="Glazer B.T."/>
            <person name="Huber J.A."/>
        </authorList>
    </citation>
    <scope>NUCLEOTIDE SEQUENCE [LARGE SCALE GENOMIC DNA]</scope>
</reference>
<gene>
    <name evidence="4" type="ORF">COB20_07005</name>
</gene>
<dbReference type="GO" id="GO:0016787">
    <property type="term" value="F:hydrolase activity"/>
    <property type="evidence" value="ECO:0007669"/>
    <property type="project" value="InterPro"/>
</dbReference>
<keyword evidence="1" id="KW-0732">Signal</keyword>
<evidence type="ECO:0008006" key="6">
    <source>
        <dbReference type="Google" id="ProtNLM"/>
    </source>
</evidence>
<dbReference type="SMART" id="SM00892">
    <property type="entry name" value="Endonuclease_NS"/>
    <property type="match status" value="1"/>
</dbReference>
<evidence type="ECO:0000256" key="1">
    <source>
        <dbReference type="SAM" id="SignalP"/>
    </source>
</evidence>
<dbReference type="GO" id="GO:0003676">
    <property type="term" value="F:nucleic acid binding"/>
    <property type="evidence" value="ECO:0007669"/>
    <property type="project" value="InterPro"/>
</dbReference>
<dbReference type="InterPro" id="IPR044925">
    <property type="entry name" value="His-Me_finger_sf"/>
</dbReference>
<dbReference type="InterPro" id="IPR044929">
    <property type="entry name" value="DNA/RNA_non-sp_Endonuclease_sf"/>
</dbReference>